<reference evidence="2 3" key="1">
    <citation type="submission" date="2016-10" db="EMBL/GenBank/DDBJ databases">
        <authorList>
            <person name="de Groot N.N."/>
        </authorList>
    </citation>
    <scope>NUCLEOTIDE SEQUENCE [LARGE SCALE GENOMIC DNA]</scope>
    <source>
        <strain evidence="2 3">AR40</strain>
    </source>
</reference>
<evidence type="ECO:0000313" key="4">
    <source>
        <dbReference type="Proteomes" id="UP000245488"/>
    </source>
</evidence>
<dbReference type="RefSeq" id="WP_022754294.1">
    <property type="nucleotide sequence ID" value="NZ_CM009896.1"/>
</dbReference>
<evidence type="ECO:0000313" key="3">
    <source>
        <dbReference type="Proteomes" id="UP000182584"/>
    </source>
</evidence>
<evidence type="ECO:0000313" key="1">
    <source>
        <dbReference type="EMBL" id="PWT29164.1"/>
    </source>
</evidence>
<name>A0A1H9QLW9_BUTFI</name>
<dbReference type="eggNOG" id="COG1191">
    <property type="taxonomic scope" value="Bacteria"/>
</dbReference>
<dbReference type="AlphaFoldDB" id="A0A1H9QLW9"/>
<reference evidence="1 4" key="2">
    <citation type="submission" date="2017-09" db="EMBL/GenBank/DDBJ databases">
        <title>High-quality draft genome sequence of Butyrivibrio fibrisolvens INBov1, isolated from cow rumen.</title>
        <authorList>
            <person name="Rodriguez Hernaez J."/>
            <person name="Rivarola M."/>
            <person name="Paniego N."/>
            <person name="Cravero S."/>
            <person name="Ceron Cucchi M."/>
            <person name="Martinez M.C."/>
        </authorList>
    </citation>
    <scope>NUCLEOTIDE SEQUENCE [LARGE SCALE GENOMIC DNA]</scope>
    <source>
        <strain evidence="1 4">INBov1</strain>
    </source>
</reference>
<dbReference type="Proteomes" id="UP000182584">
    <property type="component" value="Unassembled WGS sequence"/>
</dbReference>
<organism evidence="2 3">
    <name type="scientific">Butyrivibrio fibrisolvens</name>
    <dbReference type="NCBI Taxonomy" id="831"/>
    <lineage>
        <taxon>Bacteria</taxon>
        <taxon>Bacillati</taxon>
        <taxon>Bacillota</taxon>
        <taxon>Clostridia</taxon>
        <taxon>Lachnospirales</taxon>
        <taxon>Lachnospiraceae</taxon>
        <taxon>Butyrivibrio</taxon>
    </lineage>
</organism>
<dbReference type="OrthoDB" id="3190733at2"/>
<proteinExistence type="predicted"/>
<dbReference type="EMBL" id="FOGJ01000008">
    <property type="protein sequence ID" value="SER61410.1"/>
    <property type="molecule type" value="Genomic_DNA"/>
</dbReference>
<accession>A0A1H9QLW9</accession>
<evidence type="ECO:0000313" key="2">
    <source>
        <dbReference type="EMBL" id="SER61410.1"/>
    </source>
</evidence>
<protein>
    <submittedName>
        <fullName evidence="2">Uncharacterized protein</fullName>
    </submittedName>
</protein>
<keyword evidence="4" id="KW-1185">Reference proteome</keyword>
<dbReference type="EMBL" id="NXNG01000001">
    <property type="protein sequence ID" value="PWT29164.1"/>
    <property type="molecule type" value="Genomic_DNA"/>
</dbReference>
<sequence length="121" mass="14077">MENTSYSEICDTKSIKSQIERLDMELYPFGYNFWDVEKDSPRKSKDIYRCADVIKALIDDQKLMGSMLQKGFIPIKPLSKRTKVSSKLIEAHEGYIVMAALVLTGNYPDLQLYYDFIFDEE</sequence>
<dbReference type="Proteomes" id="UP000245488">
    <property type="component" value="Chromosome"/>
</dbReference>
<gene>
    <name evidence="1" type="ORF">CPT75_19670</name>
    <name evidence="2" type="ORF">SAMN04487884_10850</name>
</gene>